<dbReference type="PANTHER" id="PTHR33835">
    <property type="entry name" value="YALI0C07656P"/>
    <property type="match status" value="1"/>
</dbReference>
<dbReference type="VEuPathDB" id="FungiDB:PSTT_01476"/>
<dbReference type="PANTHER" id="PTHR33835:SF1">
    <property type="entry name" value="METALLO-BETA-LACTAMASE DOMAIN-CONTAINING PROTEIN"/>
    <property type="match status" value="1"/>
</dbReference>
<accession>A0A2S4W3I5</accession>
<sequence length="250" mass="27917">MGFLIPIQATSIDCTTTIPSQNNFDLVTISKSTIREIVKGTILTFSKPFKRMGIVPIGGRSTAIKLSDSFIAVADMEHTGFITQYTDAYPEAKVYGPEGVAKKLGINVHEWTSDKNHNPMEYDTQVLKDEIKAEYFDGFINKYSKSKELASNFTSWFGTLSPDSKIHQRFVYNLAATNKTSMAHSAYKVDQWDFDRIIPCHGDVIDTGVKKHGGRRTRYILFVLTVQLIISTDDIKNGKFPGIGTSSKAQ</sequence>
<name>A0A2S4W3I5_9BASI</name>
<dbReference type="InterPro" id="IPR025638">
    <property type="entry name" value="DUF4336"/>
</dbReference>
<evidence type="ECO:0000313" key="2">
    <source>
        <dbReference type="Proteomes" id="UP000239156"/>
    </source>
</evidence>
<dbReference type="Proteomes" id="UP000239156">
    <property type="component" value="Unassembled WGS sequence"/>
</dbReference>
<proteinExistence type="predicted"/>
<evidence type="ECO:0000313" key="1">
    <source>
        <dbReference type="EMBL" id="POW16345.1"/>
    </source>
</evidence>
<dbReference type="AlphaFoldDB" id="A0A2S4W3I5"/>
<reference evidence="1" key="1">
    <citation type="submission" date="2017-12" db="EMBL/GenBank/DDBJ databases">
        <title>Gene loss provides genomic basis for host adaptation in cereal stripe rust fungi.</title>
        <authorList>
            <person name="Xia C."/>
        </authorList>
    </citation>
    <scope>NUCLEOTIDE SEQUENCE [LARGE SCALE GENOMIC DNA]</scope>
    <source>
        <strain evidence="1">93-210</strain>
    </source>
</reference>
<gene>
    <name evidence="1" type="ORF">PSTT_01476</name>
</gene>
<protein>
    <submittedName>
        <fullName evidence="1">Uncharacterized protein</fullName>
    </submittedName>
</protein>
<comment type="caution">
    <text evidence="1">The sequence shown here is derived from an EMBL/GenBank/DDBJ whole genome shotgun (WGS) entry which is preliminary data.</text>
</comment>
<dbReference type="VEuPathDB" id="FungiDB:PSHT_11943"/>
<keyword evidence="2" id="KW-1185">Reference proteome</keyword>
<dbReference type="EMBL" id="PKSL01000008">
    <property type="protein sequence ID" value="POW16345.1"/>
    <property type="molecule type" value="Genomic_DNA"/>
</dbReference>
<organism evidence="1 2">
    <name type="scientific">Puccinia striiformis</name>
    <dbReference type="NCBI Taxonomy" id="27350"/>
    <lineage>
        <taxon>Eukaryota</taxon>
        <taxon>Fungi</taxon>
        <taxon>Dikarya</taxon>
        <taxon>Basidiomycota</taxon>
        <taxon>Pucciniomycotina</taxon>
        <taxon>Pucciniomycetes</taxon>
        <taxon>Pucciniales</taxon>
        <taxon>Pucciniaceae</taxon>
        <taxon>Puccinia</taxon>
    </lineage>
</organism>